<dbReference type="EMBL" id="CP136594">
    <property type="protein sequence ID" value="WOE74890.1"/>
    <property type="molecule type" value="Genomic_DNA"/>
</dbReference>
<dbReference type="InterPro" id="IPR010583">
    <property type="entry name" value="MipA"/>
</dbReference>
<proteinExistence type="inferred from homology"/>
<evidence type="ECO:0000313" key="8">
    <source>
        <dbReference type="Proteomes" id="UP001302429"/>
    </source>
</evidence>
<dbReference type="Proteomes" id="UP001302429">
    <property type="component" value="Chromosome"/>
</dbReference>
<evidence type="ECO:0000256" key="5">
    <source>
        <dbReference type="ARBA" id="ARBA00023237"/>
    </source>
</evidence>
<dbReference type="GO" id="GO:0009279">
    <property type="term" value="C:cell outer membrane"/>
    <property type="evidence" value="ECO:0007669"/>
    <property type="project" value="UniProtKB-SubCell"/>
</dbReference>
<organism evidence="7 8">
    <name type="scientific">Alterisphingorhabdus coralli</name>
    <dbReference type="NCBI Taxonomy" id="3071408"/>
    <lineage>
        <taxon>Bacteria</taxon>
        <taxon>Pseudomonadati</taxon>
        <taxon>Pseudomonadota</taxon>
        <taxon>Alphaproteobacteria</taxon>
        <taxon>Sphingomonadales</taxon>
        <taxon>Sphingomonadaceae</taxon>
        <taxon>Alterisphingorhabdus (ex Yan et al. 2024)</taxon>
    </lineage>
</organism>
<dbReference type="KEGG" id="acoa:RB602_13780"/>
<name>A0AA97F9D9_9SPHN</name>
<evidence type="ECO:0000256" key="2">
    <source>
        <dbReference type="ARBA" id="ARBA00005722"/>
    </source>
</evidence>
<evidence type="ECO:0000256" key="1">
    <source>
        <dbReference type="ARBA" id="ARBA00004442"/>
    </source>
</evidence>
<reference evidence="7 8" key="1">
    <citation type="submission" date="2023-10" db="EMBL/GenBank/DDBJ databases">
        <title>Complete genome sequence of a Sphingomonadaceae bacterium.</title>
        <authorList>
            <person name="Yan C."/>
        </authorList>
    </citation>
    <scope>NUCLEOTIDE SEQUENCE [LARGE SCALE GENOMIC DNA]</scope>
    <source>
        <strain evidence="7 8">SCSIO 66989</strain>
    </source>
</reference>
<dbReference type="Pfam" id="PF06629">
    <property type="entry name" value="MipA"/>
    <property type="match status" value="1"/>
</dbReference>
<keyword evidence="5" id="KW-0998">Cell outer membrane</keyword>
<evidence type="ECO:0000256" key="4">
    <source>
        <dbReference type="ARBA" id="ARBA00023136"/>
    </source>
</evidence>
<keyword evidence="3 6" id="KW-0732">Signal</keyword>
<dbReference type="RefSeq" id="WP_317081308.1">
    <property type="nucleotide sequence ID" value="NZ_CP136594.1"/>
</dbReference>
<dbReference type="AlphaFoldDB" id="A0AA97F9D9"/>
<evidence type="ECO:0000256" key="6">
    <source>
        <dbReference type="SAM" id="SignalP"/>
    </source>
</evidence>
<evidence type="ECO:0000313" key="7">
    <source>
        <dbReference type="EMBL" id="WOE74890.1"/>
    </source>
</evidence>
<gene>
    <name evidence="7" type="ORF">RB602_13780</name>
</gene>
<accession>A0AA97F9D9</accession>
<evidence type="ECO:0000256" key="3">
    <source>
        <dbReference type="ARBA" id="ARBA00022729"/>
    </source>
</evidence>
<keyword evidence="4" id="KW-0472">Membrane</keyword>
<dbReference type="PANTHER" id="PTHR38776">
    <property type="entry name" value="MLTA-INTERACTING PROTEIN-RELATED"/>
    <property type="match status" value="1"/>
</dbReference>
<comment type="similarity">
    <text evidence="2">Belongs to the MipA/OmpV family.</text>
</comment>
<feature type="chain" id="PRO_5041682845" evidence="6">
    <location>
        <begin position="24"/>
        <end position="314"/>
    </location>
</feature>
<keyword evidence="8" id="KW-1185">Reference proteome</keyword>
<sequence length="314" mass="32579">MISLHALALALPLALWSHGPAQAQEAEVATDVQDGTAPVVAAAAGLGKTAINDASADQQDNIFDGDYITLGVGALYSPSFQGSDDYAVFPAPAVVGRIEGINFVSRGTGISADLWTNEERRNVDVILGPVARLRFDRTSLGSINDPVIETLGDVDLPLELGISAGVQLSNVLTPVDTIAAAIEVKHDVVGAHNGLIITPNITYFTALSQGVVVSATISGEIVNDDFADTYFSIDAADSLASGLPVYQAEGGLKNITSLLLVGFDLDGNLANGGFALFGAVSYQRILGDTRDSPIISVRGDADQYVGAIGIGYTF</sequence>
<dbReference type="PANTHER" id="PTHR38776:SF1">
    <property type="entry name" value="MLTA-INTERACTING PROTEIN-RELATED"/>
    <property type="match status" value="1"/>
</dbReference>
<feature type="signal peptide" evidence="6">
    <location>
        <begin position="1"/>
        <end position="23"/>
    </location>
</feature>
<protein>
    <submittedName>
        <fullName evidence="7">MipA/OmpV family protein</fullName>
    </submittedName>
</protein>
<comment type="subcellular location">
    <subcellularLocation>
        <location evidence="1">Cell outer membrane</location>
    </subcellularLocation>
</comment>